<name>A0A382Y5S0_9ZZZZ</name>
<dbReference type="PANTHER" id="PTHR12106:SF27">
    <property type="entry name" value="SORTILIN-RELATED RECEPTOR"/>
    <property type="match status" value="1"/>
</dbReference>
<evidence type="ECO:0000313" key="1">
    <source>
        <dbReference type="EMBL" id="SVD78544.1"/>
    </source>
</evidence>
<organism evidence="1">
    <name type="scientific">marine metagenome</name>
    <dbReference type="NCBI Taxonomy" id="408172"/>
    <lineage>
        <taxon>unclassified sequences</taxon>
        <taxon>metagenomes</taxon>
        <taxon>ecological metagenomes</taxon>
    </lineage>
</organism>
<protein>
    <submittedName>
        <fullName evidence="1">Uncharacterized protein</fullName>
    </submittedName>
</protein>
<dbReference type="GO" id="GO:0005794">
    <property type="term" value="C:Golgi apparatus"/>
    <property type="evidence" value="ECO:0007669"/>
    <property type="project" value="TreeGrafter"/>
</dbReference>
<dbReference type="Gene3D" id="2.130.10.10">
    <property type="entry name" value="YVTN repeat-like/Quinoprotein amine dehydrogenase"/>
    <property type="match status" value="2"/>
</dbReference>
<dbReference type="CDD" id="cd15482">
    <property type="entry name" value="Sialidase_non-viral"/>
    <property type="match status" value="1"/>
</dbReference>
<dbReference type="InterPro" id="IPR050310">
    <property type="entry name" value="VPS10-sortilin"/>
</dbReference>
<dbReference type="PANTHER" id="PTHR12106">
    <property type="entry name" value="SORTILIN RELATED"/>
    <property type="match status" value="1"/>
</dbReference>
<sequence length="265" mass="29429">ENSWVEFYGADGMEGIIHPLNDDWMIGSFQFGGKRRTKDGGITQDGINPSGLDGDWVAPLLYDPNNQMKIFAMDDIVYSSDDFGSTWTELGTPNFSGNVSKAAIAENNSNILVVSNYQAIEKSIDGGYTYTNIKGSLPNQYITDIAFDPNDDNVIVVTYGNYNYDNNKVFITTDQGGSWQNITYNLGNMPVRSVVIDHTDASTIYLGTEIGVYKKSMSGNSWTLYNQDLPNMSVLELEIMYGSNTLRAATWGRGLWEFTLDGRQS</sequence>
<dbReference type="AlphaFoldDB" id="A0A382Y5S0"/>
<feature type="non-terminal residue" evidence="1">
    <location>
        <position position="265"/>
    </location>
</feature>
<dbReference type="SUPFAM" id="SSF110296">
    <property type="entry name" value="Oligoxyloglucan reducing end-specific cellobiohydrolase"/>
    <property type="match status" value="1"/>
</dbReference>
<dbReference type="GO" id="GO:0016020">
    <property type="term" value="C:membrane"/>
    <property type="evidence" value="ECO:0007669"/>
    <property type="project" value="TreeGrafter"/>
</dbReference>
<dbReference type="InterPro" id="IPR015943">
    <property type="entry name" value="WD40/YVTN_repeat-like_dom_sf"/>
</dbReference>
<reference evidence="1" key="1">
    <citation type="submission" date="2018-05" db="EMBL/GenBank/DDBJ databases">
        <authorList>
            <person name="Lanie J.A."/>
            <person name="Ng W.-L."/>
            <person name="Kazmierczak K.M."/>
            <person name="Andrzejewski T.M."/>
            <person name="Davidsen T.M."/>
            <person name="Wayne K.J."/>
            <person name="Tettelin H."/>
            <person name="Glass J.I."/>
            <person name="Rusch D."/>
            <person name="Podicherti R."/>
            <person name="Tsui H.-C.T."/>
            <person name="Winkler M.E."/>
        </authorList>
    </citation>
    <scope>NUCLEOTIDE SEQUENCE</scope>
</reference>
<proteinExistence type="predicted"/>
<dbReference type="GO" id="GO:0006892">
    <property type="term" value="P:post-Golgi vesicle-mediated transport"/>
    <property type="evidence" value="ECO:0007669"/>
    <property type="project" value="TreeGrafter"/>
</dbReference>
<gene>
    <name evidence="1" type="ORF">METZ01_LOCUS431398</name>
</gene>
<dbReference type="EMBL" id="UINC01173119">
    <property type="protein sequence ID" value="SVD78544.1"/>
    <property type="molecule type" value="Genomic_DNA"/>
</dbReference>
<feature type="non-terminal residue" evidence="1">
    <location>
        <position position="1"/>
    </location>
</feature>
<accession>A0A382Y5S0</accession>